<feature type="region of interest" description="Disordered" evidence="1">
    <location>
        <begin position="41"/>
        <end position="63"/>
    </location>
</feature>
<feature type="transmembrane region" description="Helical" evidence="2">
    <location>
        <begin position="15"/>
        <end position="32"/>
    </location>
</feature>
<comment type="caution">
    <text evidence="3">The sequence shown here is derived from an EMBL/GenBank/DDBJ whole genome shotgun (WGS) entry which is preliminary data.</text>
</comment>
<evidence type="ECO:0000313" key="4">
    <source>
        <dbReference type="Proteomes" id="UP000784880"/>
    </source>
</evidence>
<keyword evidence="4" id="KW-1185">Reference proteome</keyword>
<sequence length="63" mass="7382">MDIFTFPDPSQDNMAYAYIIMIFVFLAAFITVNRLKKATKKAEEQDKLNEKRYESINKEGTDK</sequence>
<gene>
    <name evidence="3" type="ORF">KS419_08325</name>
</gene>
<evidence type="ECO:0000256" key="2">
    <source>
        <dbReference type="SAM" id="Phobius"/>
    </source>
</evidence>
<keyword evidence="2" id="KW-1133">Transmembrane helix</keyword>
<protein>
    <submittedName>
        <fullName evidence="3">Uncharacterized protein</fullName>
    </submittedName>
</protein>
<proteinExistence type="predicted"/>
<evidence type="ECO:0000256" key="1">
    <source>
        <dbReference type="SAM" id="MobiDB-lite"/>
    </source>
</evidence>
<keyword evidence="2" id="KW-0812">Transmembrane</keyword>
<organism evidence="3 4">
    <name type="scientific">Evansella tamaricis</name>
    <dbReference type="NCBI Taxonomy" id="2069301"/>
    <lineage>
        <taxon>Bacteria</taxon>
        <taxon>Bacillati</taxon>
        <taxon>Bacillota</taxon>
        <taxon>Bacilli</taxon>
        <taxon>Bacillales</taxon>
        <taxon>Bacillaceae</taxon>
        <taxon>Evansella</taxon>
    </lineage>
</organism>
<keyword evidence="2" id="KW-0472">Membrane</keyword>
<dbReference type="EMBL" id="JAHQCS010000082">
    <property type="protein sequence ID" value="MBU9711739.1"/>
    <property type="molecule type" value="Genomic_DNA"/>
</dbReference>
<dbReference type="RefSeq" id="WP_217065769.1">
    <property type="nucleotide sequence ID" value="NZ_JAHQCS010000082.1"/>
</dbReference>
<reference evidence="3 4" key="1">
    <citation type="submission" date="2021-06" db="EMBL/GenBank/DDBJ databases">
        <title>Bacillus sp. RD4P76, an endophyte from a halophyte.</title>
        <authorList>
            <person name="Sun J.-Q."/>
        </authorList>
    </citation>
    <scope>NUCLEOTIDE SEQUENCE [LARGE SCALE GENOMIC DNA]</scope>
    <source>
        <strain evidence="3 4">CGMCC 1.15917</strain>
    </source>
</reference>
<dbReference type="Proteomes" id="UP000784880">
    <property type="component" value="Unassembled WGS sequence"/>
</dbReference>
<evidence type="ECO:0000313" key="3">
    <source>
        <dbReference type="EMBL" id="MBU9711739.1"/>
    </source>
</evidence>
<name>A0ABS6JDJ6_9BACI</name>
<accession>A0ABS6JDJ6</accession>